<proteinExistence type="inferred from homology"/>
<dbReference type="Proteomes" id="UP000028582">
    <property type="component" value="Unassembled WGS sequence"/>
</dbReference>
<dbReference type="Gene3D" id="1.10.8.1120">
    <property type="entry name" value="Histone RNA hairpin-binding protein RNA-binding domain"/>
    <property type="match status" value="1"/>
</dbReference>
<dbReference type="AlphaFoldDB" id="A0A080YZZ3"/>
<comment type="caution">
    <text evidence="5">The sequence shown here is derived from an EMBL/GenBank/DDBJ whole genome shotgun (WGS) entry which is preliminary data.</text>
</comment>
<sequence length="239" mass="26735">MGSFAFHFTQYLATMKRGAEAMDGGDSTARESRKGSQGWKLSHHKRMRHGDRDHSRNGNSNKDRGNSDNSDVKGPMVKTLADEKETDPHRLAQRQKQIDYGKNTIGYDRYCAQVPRHQRRPGKHPMTPDKTKCIGKKVFDGMVRKWRQALHKYDPPELVEAIATVKTGSAEVTALSSGIDATNKKIEEGAVTTTSSVCNATSAELEMKEVAVTPPSRSIYENFDEDNFDEDTESDDDLL</sequence>
<evidence type="ECO:0000256" key="3">
    <source>
        <dbReference type="SAM" id="MobiDB-lite"/>
    </source>
</evidence>
<protein>
    <recommendedName>
        <fullName evidence="4">Histone RNA hairpin-binding protein RNA-binding domain-containing protein</fullName>
    </recommendedName>
</protein>
<dbReference type="InterPro" id="IPR029344">
    <property type="entry name" value="SLBP_RNA_bind"/>
</dbReference>
<dbReference type="InterPro" id="IPR038294">
    <property type="entry name" value="SLBP_RNA_bind_sf"/>
</dbReference>
<dbReference type="FunFam" id="1.10.8.1120:FF:000001">
    <property type="entry name" value="Histone RNA hairpin-binding protein-like"/>
    <property type="match status" value="1"/>
</dbReference>
<dbReference type="GO" id="GO:0071204">
    <property type="term" value="C:histone pre-mRNA 3'end processing complex"/>
    <property type="evidence" value="ECO:0007669"/>
    <property type="project" value="TreeGrafter"/>
</dbReference>
<dbReference type="Pfam" id="PF15247">
    <property type="entry name" value="SLBP_RNA_bind"/>
    <property type="match status" value="1"/>
</dbReference>
<feature type="compositionally biased region" description="Acidic residues" evidence="3">
    <location>
        <begin position="222"/>
        <end position="239"/>
    </location>
</feature>
<dbReference type="InterPro" id="IPR026502">
    <property type="entry name" value="SLBP1/SLBP2"/>
</dbReference>
<dbReference type="EMBL" id="ANJA01004020">
    <property type="protein sequence ID" value="ETO59954.1"/>
    <property type="molecule type" value="Genomic_DNA"/>
</dbReference>
<keyword evidence="2" id="KW-0694">RNA-binding</keyword>
<dbReference type="GO" id="GO:0051028">
    <property type="term" value="P:mRNA transport"/>
    <property type="evidence" value="ECO:0007669"/>
    <property type="project" value="TreeGrafter"/>
</dbReference>
<feature type="domain" description="Histone RNA hairpin-binding protein RNA-binding" evidence="4">
    <location>
        <begin position="86"/>
        <end position="155"/>
    </location>
</feature>
<dbReference type="PANTHER" id="PTHR17408">
    <property type="entry name" value="HISTONE RNA HAIRPIN-BINDING PROTEIN"/>
    <property type="match status" value="1"/>
</dbReference>
<feature type="region of interest" description="Disordered" evidence="3">
    <location>
        <begin position="213"/>
        <end position="239"/>
    </location>
</feature>
<evidence type="ECO:0000256" key="1">
    <source>
        <dbReference type="ARBA" id="ARBA00006151"/>
    </source>
</evidence>
<comment type="similarity">
    <text evidence="1">Belongs to the SLBP family.</text>
</comment>
<dbReference type="GO" id="GO:0006398">
    <property type="term" value="P:mRNA 3'-end processing by stem-loop binding and cleavage"/>
    <property type="evidence" value="ECO:0007669"/>
    <property type="project" value="TreeGrafter"/>
</dbReference>
<evidence type="ECO:0000256" key="2">
    <source>
        <dbReference type="ARBA" id="ARBA00022884"/>
    </source>
</evidence>
<dbReference type="GO" id="GO:0003729">
    <property type="term" value="F:mRNA binding"/>
    <property type="evidence" value="ECO:0007669"/>
    <property type="project" value="InterPro"/>
</dbReference>
<gene>
    <name evidence="5" type="ORF">F444_21792</name>
</gene>
<feature type="region of interest" description="Disordered" evidence="3">
    <location>
        <begin position="21"/>
        <end position="74"/>
    </location>
</feature>
<dbReference type="GO" id="GO:0005737">
    <property type="term" value="C:cytoplasm"/>
    <property type="evidence" value="ECO:0007669"/>
    <property type="project" value="TreeGrafter"/>
</dbReference>
<evidence type="ECO:0000313" key="5">
    <source>
        <dbReference type="EMBL" id="ETO59954.1"/>
    </source>
</evidence>
<feature type="compositionally biased region" description="Basic and acidic residues" evidence="3">
    <location>
        <begin position="50"/>
        <end position="66"/>
    </location>
</feature>
<evidence type="ECO:0000313" key="6">
    <source>
        <dbReference type="Proteomes" id="UP000028582"/>
    </source>
</evidence>
<accession>A0A080YZZ3</accession>
<dbReference type="GO" id="GO:0071207">
    <property type="term" value="F:histone pre-mRNA stem-loop binding"/>
    <property type="evidence" value="ECO:0007669"/>
    <property type="project" value="TreeGrafter"/>
</dbReference>
<dbReference type="PANTHER" id="PTHR17408:SF0">
    <property type="entry name" value="HISTONE RNA HAIRPIN-BINDING PROTEIN"/>
    <property type="match status" value="1"/>
</dbReference>
<reference evidence="5 6" key="1">
    <citation type="submission" date="2013-11" db="EMBL/GenBank/DDBJ databases">
        <title>The Genome Sequence of Phytophthora parasitica P1976.</title>
        <authorList>
            <consortium name="The Broad Institute Genomics Platform"/>
            <person name="Russ C."/>
            <person name="Tyler B."/>
            <person name="Panabieres F."/>
            <person name="Shan W."/>
            <person name="Tripathy S."/>
            <person name="Grunwald N."/>
            <person name="Machado M."/>
            <person name="Johnson C.S."/>
            <person name="Walker B."/>
            <person name="Young S."/>
            <person name="Zeng Q."/>
            <person name="Gargeya S."/>
            <person name="Fitzgerald M."/>
            <person name="Haas B."/>
            <person name="Abouelleil A."/>
            <person name="Allen A.W."/>
            <person name="Alvarado L."/>
            <person name="Arachchi H.M."/>
            <person name="Berlin A.M."/>
            <person name="Chapman S.B."/>
            <person name="Gainer-Dewar J."/>
            <person name="Goldberg J."/>
            <person name="Griggs A."/>
            <person name="Gujja S."/>
            <person name="Hansen M."/>
            <person name="Howarth C."/>
            <person name="Imamovic A."/>
            <person name="Ireland A."/>
            <person name="Larimer J."/>
            <person name="McCowan C."/>
            <person name="Murphy C."/>
            <person name="Pearson M."/>
            <person name="Poon T.W."/>
            <person name="Priest M."/>
            <person name="Roberts A."/>
            <person name="Saif S."/>
            <person name="Shea T."/>
            <person name="Sisk P."/>
            <person name="Sykes S."/>
            <person name="Wortman J."/>
            <person name="Nusbaum C."/>
            <person name="Birren B."/>
        </authorList>
    </citation>
    <scope>NUCLEOTIDE SEQUENCE [LARGE SCALE GENOMIC DNA]</scope>
    <source>
        <strain evidence="5 6">P1976</strain>
    </source>
</reference>
<dbReference type="OrthoDB" id="265795at2759"/>
<name>A0A080YZZ3_PHYNI</name>
<evidence type="ECO:0000259" key="4">
    <source>
        <dbReference type="Pfam" id="PF15247"/>
    </source>
</evidence>
<organism evidence="5 6">
    <name type="scientific">Phytophthora nicotianae P1976</name>
    <dbReference type="NCBI Taxonomy" id="1317066"/>
    <lineage>
        <taxon>Eukaryota</taxon>
        <taxon>Sar</taxon>
        <taxon>Stramenopiles</taxon>
        <taxon>Oomycota</taxon>
        <taxon>Peronosporomycetes</taxon>
        <taxon>Peronosporales</taxon>
        <taxon>Peronosporaceae</taxon>
        <taxon>Phytophthora</taxon>
    </lineage>
</organism>